<dbReference type="EMBL" id="QXGB01000145">
    <property type="protein sequence ID" value="KAE9228029.1"/>
    <property type="molecule type" value="Genomic_DNA"/>
</dbReference>
<evidence type="ECO:0000313" key="4">
    <source>
        <dbReference type="EMBL" id="KAE9085161.1"/>
    </source>
</evidence>
<dbReference type="Proteomes" id="UP000440367">
    <property type="component" value="Unassembled WGS sequence"/>
</dbReference>
<sequence length="282" mass="31410">MQNFPGATQPSQQSQKIEDLGNVFLRADINDNWQGLSSSFSEMLKDGNELEAGLVLGSLPKDSILLPMATPGFEVGAANESQSAQDARDLVNFSLGQQNPLPPLNVPDSTTLQQTTQIGAGTYPTQPTTPCPAMWSSDDDDVTIAGGCSSQGTTFYQDDRSFRKKSREKMRRKEVNTEFELLVDLLGFSNRVRKKAILHEAASTIKSLKRECNHLRQDRDLPQQELAKLAAHLDSSQLEPVATCTSTVEDVEHRSDMNFSMEPYHYEHMQGQPECRQYPRIC</sequence>
<dbReference type="Proteomes" id="UP000460718">
    <property type="component" value="Unassembled WGS sequence"/>
</dbReference>
<dbReference type="GO" id="GO:0046983">
    <property type="term" value="F:protein dimerization activity"/>
    <property type="evidence" value="ECO:0007669"/>
    <property type="project" value="InterPro"/>
</dbReference>
<evidence type="ECO:0000313" key="6">
    <source>
        <dbReference type="EMBL" id="KAE9228029.1"/>
    </source>
</evidence>
<dbReference type="OrthoDB" id="128811at2759"/>
<evidence type="ECO:0000313" key="10">
    <source>
        <dbReference type="Proteomes" id="UP000433483"/>
    </source>
</evidence>
<evidence type="ECO:0000313" key="15">
    <source>
        <dbReference type="Proteomes" id="UP000460718"/>
    </source>
</evidence>
<evidence type="ECO:0000313" key="3">
    <source>
        <dbReference type="EMBL" id="KAE8986444.1"/>
    </source>
</evidence>
<dbReference type="EMBL" id="QXGF01001065">
    <property type="protein sequence ID" value="KAE8932934.1"/>
    <property type="molecule type" value="Genomic_DNA"/>
</dbReference>
<evidence type="ECO:0000313" key="2">
    <source>
        <dbReference type="EMBL" id="KAE8932934.1"/>
    </source>
</evidence>
<dbReference type="Proteomes" id="UP000429523">
    <property type="component" value="Unassembled WGS sequence"/>
</dbReference>
<dbReference type="EMBL" id="QXGA01001749">
    <property type="protein sequence ID" value="KAE9111362.1"/>
    <property type="molecule type" value="Genomic_DNA"/>
</dbReference>
<evidence type="ECO:0000313" key="11">
    <source>
        <dbReference type="Proteomes" id="UP000437068"/>
    </source>
</evidence>
<protein>
    <recommendedName>
        <fullName evidence="1">BHLH domain-containing protein</fullName>
    </recommendedName>
</protein>
<dbReference type="Proteomes" id="UP000437068">
    <property type="component" value="Unassembled WGS sequence"/>
</dbReference>
<comment type="caution">
    <text evidence="4">The sequence shown here is derived from an EMBL/GenBank/DDBJ whole genome shotgun (WGS) entry which is preliminary data.</text>
</comment>
<evidence type="ECO:0000313" key="13">
    <source>
        <dbReference type="Proteomes" id="UP000440732"/>
    </source>
</evidence>
<keyword evidence="10" id="KW-1185">Reference proteome</keyword>
<accession>A0A6A3QYK6</accession>
<dbReference type="Proteomes" id="UP000441208">
    <property type="component" value="Unassembled WGS sequence"/>
</dbReference>
<dbReference type="Proteomes" id="UP000433483">
    <property type="component" value="Unassembled WGS sequence"/>
</dbReference>
<feature type="domain" description="BHLH" evidence="1">
    <location>
        <begin position="159"/>
        <end position="208"/>
    </location>
</feature>
<name>A0A6A3QYK6_9STRA</name>
<dbReference type="EMBL" id="QXGD01000160">
    <property type="protein sequence ID" value="KAE9249966.1"/>
    <property type="molecule type" value="Genomic_DNA"/>
</dbReference>
<dbReference type="EMBL" id="QXFZ01001774">
    <property type="protein sequence ID" value="KAE9085161.1"/>
    <property type="molecule type" value="Genomic_DNA"/>
</dbReference>
<dbReference type="PROSITE" id="PS50888">
    <property type="entry name" value="BHLH"/>
    <property type="match status" value="1"/>
</dbReference>
<dbReference type="InterPro" id="IPR036638">
    <property type="entry name" value="HLH_DNA-bd_sf"/>
</dbReference>
<evidence type="ECO:0000313" key="14">
    <source>
        <dbReference type="Proteomes" id="UP000441208"/>
    </source>
</evidence>
<gene>
    <name evidence="8" type="ORF">PF001_g20379</name>
    <name evidence="7" type="ORF">PF002_g5046</name>
    <name evidence="6" type="ORF">PF005_g4471</name>
    <name evidence="5" type="ORF">PF006_g20234</name>
    <name evidence="4" type="ORF">PF007_g21245</name>
    <name evidence="2" type="ORF">PF009_g17043</name>
    <name evidence="3" type="ORF">PF011_g19986</name>
</gene>
<evidence type="ECO:0000313" key="5">
    <source>
        <dbReference type="EMBL" id="KAE9111362.1"/>
    </source>
</evidence>
<organism evidence="4 14">
    <name type="scientific">Phytophthora fragariae</name>
    <dbReference type="NCBI Taxonomy" id="53985"/>
    <lineage>
        <taxon>Eukaryota</taxon>
        <taxon>Sar</taxon>
        <taxon>Stramenopiles</taxon>
        <taxon>Oomycota</taxon>
        <taxon>Peronosporomycetes</taxon>
        <taxon>Peronosporales</taxon>
        <taxon>Peronosporaceae</taxon>
        <taxon>Phytophthora</taxon>
    </lineage>
</organism>
<evidence type="ECO:0000259" key="1">
    <source>
        <dbReference type="PROSITE" id="PS50888"/>
    </source>
</evidence>
<evidence type="ECO:0000313" key="9">
    <source>
        <dbReference type="Proteomes" id="UP000429523"/>
    </source>
</evidence>
<dbReference type="Gene3D" id="4.10.280.10">
    <property type="entry name" value="Helix-loop-helix DNA-binding domain"/>
    <property type="match status" value="1"/>
</dbReference>
<proteinExistence type="predicted"/>
<dbReference type="EMBL" id="QXGE01001750">
    <property type="protein sequence ID" value="KAE9288726.1"/>
    <property type="molecule type" value="Genomic_DNA"/>
</dbReference>
<evidence type="ECO:0000313" key="12">
    <source>
        <dbReference type="Proteomes" id="UP000440367"/>
    </source>
</evidence>
<evidence type="ECO:0000313" key="7">
    <source>
        <dbReference type="EMBL" id="KAE9249966.1"/>
    </source>
</evidence>
<dbReference type="EMBL" id="QXFW01001739">
    <property type="protein sequence ID" value="KAE8986444.1"/>
    <property type="molecule type" value="Genomic_DNA"/>
</dbReference>
<reference evidence="9 10" key="1">
    <citation type="submission" date="2018-08" db="EMBL/GenBank/DDBJ databases">
        <title>Genomic investigation of the strawberry pathogen Phytophthora fragariae indicates pathogenicity is determined by transcriptional variation in three key races.</title>
        <authorList>
            <person name="Adams T.M."/>
            <person name="Armitage A.D."/>
            <person name="Sobczyk M.K."/>
            <person name="Bates H.J."/>
            <person name="Dunwell J.M."/>
            <person name="Nellist C.F."/>
            <person name="Harrison R.J."/>
        </authorList>
    </citation>
    <scope>NUCLEOTIDE SEQUENCE [LARGE SCALE GENOMIC DNA]</scope>
    <source>
        <strain evidence="8 11">A4</strain>
        <strain evidence="7 12">BC-1</strain>
        <strain evidence="6 10">NOV-27</strain>
        <strain evidence="5 13">NOV-5</strain>
        <strain evidence="4 14">NOV-71</strain>
        <strain evidence="2 9">NOV-9</strain>
        <strain evidence="3 15">SCRP245</strain>
    </source>
</reference>
<evidence type="ECO:0000313" key="8">
    <source>
        <dbReference type="EMBL" id="KAE9288726.1"/>
    </source>
</evidence>
<dbReference type="InterPro" id="IPR011598">
    <property type="entry name" value="bHLH_dom"/>
</dbReference>
<dbReference type="AlphaFoldDB" id="A0A6A3QYK6"/>
<dbReference type="SUPFAM" id="SSF47459">
    <property type="entry name" value="HLH, helix-loop-helix DNA-binding domain"/>
    <property type="match status" value="1"/>
</dbReference>
<dbReference type="Proteomes" id="UP000440732">
    <property type="component" value="Unassembled WGS sequence"/>
</dbReference>